<dbReference type="EMBL" id="BQKI01000021">
    <property type="protein sequence ID" value="GJN12059.1"/>
    <property type="molecule type" value="Genomic_DNA"/>
</dbReference>
<sequence>MIRGDTRGKYLAVAPDGRFMAVLKQSMKVQTEQYGGKKWARVFRVHVLDEARQVWQEQRDIGDAAIFVGINSSLCVSTKGLPSAGGGIRSGCVYFTDDDTGKALQHKETYSSYRDADDDLRWAGVYCLRSGRVEKIVMPKDHPRSPLQVWFTPSAF</sequence>
<reference evidence="2" key="1">
    <citation type="journal article" date="2018" name="DNA Res.">
        <title>Multiple hybrid de novo genome assembly of finger millet, an orphan allotetraploid crop.</title>
        <authorList>
            <person name="Hatakeyama M."/>
            <person name="Aluri S."/>
            <person name="Balachadran M.T."/>
            <person name="Sivarajan S.R."/>
            <person name="Patrignani A."/>
            <person name="Gruter S."/>
            <person name="Poveda L."/>
            <person name="Shimizu-Inatsugi R."/>
            <person name="Baeten J."/>
            <person name="Francoijs K.J."/>
            <person name="Nataraja K.N."/>
            <person name="Reddy Y.A.N."/>
            <person name="Phadnis S."/>
            <person name="Ravikumar R.L."/>
            <person name="Schlapbach R."/>
            <person name="Sreeman S.M."/>
            <person name="Shimizu K.K."/>
        </authorList>
    </citation>
    <scope>NUCLEOTIDE SEQUENCE</scope>
</reference>
<accession>A0AAV5DLY1</accession>
<protein>
    <recommendedName>
        <fullName evidence="1">KIB1-4 beta-propeller domain-containing protein</fullName>
    </recommendedName>
</protein>
<dbReference type="AlphaFoldDB" id="A0AAV5DLY1"/>
<organism evidence="2 3">
    <name type="scientific">Eleusine coracana subsp. coracana</name>
    <dbReference type="NCBI Taxonomy" id="191504"/>
    <lineage>
        <taxon>Eukaryota</taxon>
        <taxon>Viridiplantae</taxon>
        <taxon>Streptophyta</taxon>
        <taxon>Embryophyta</taxon>
        <taxon>Tracheophyta</taxon>
        <taxon>Spermatophyta</taxon>
        <taxon>Magnoliopsida</taxon>
        <taxon>Liliopsida</taxon>
        <taxon>Poales</taxon>
        <taxon>Poaceae</taxon>
        <taxon>PACMAD clade</taxon>
        <taxon>Chloridoideae</taxon>
        <taxon>Cynodonteae</taxon>
        <taxon>Eleusininae</taxon>
        <taxon>Eleusine</taxon>
    </lineage>
</organism>
<gene>
    <name evidence="2" type="primary">ga30303</name>
    <name evidence="2" type="ORF">PR202_ga30303</name>
</gene>
<dbReference type="Pfam" id="PF03478">
    <property type="entry name" value="Beta-prop_KIB1-4"/>
    <property type="match status" value="1"/>
</dbReference>
<comment type="caution">
    <text evidence="2">The sequence shown here is derived from an EMBL/GenBank/DDBJ whole genome shotgun (WGS) entry which is preliminary data.</text>
</comment>
<feature type="domain" description="KIB1-4 beta-propeller" evidence="1">
    <location>
        <begin position="7"/>
        <end position="106"/>
    </location>
</feature>
<dbReference type="InterPro" id="IPR005174">
    <property type="entry name" value="KIB1-4_b-propeller"/>
</dbReference>
<proteinExistence type="predicted"/>
<dbReference type="PANTHER" id="PTHR45560:SF4">
    <property type="entry name" value="OS04G0164500 PROTEIN"/>
    <property type="match status" value="1"/>
</dbReference>
<name>A0AAV5DLY1_ELECO</name>
<keyword evidence="3" id="KW-1185">Reference proteome</keyword>
<dbReference type="Proteomes" id="UP001054889">
    <property type="component" value="Unassembled WGS sequence"/>
</dbReference>
<dbReference type="PANTHER" id="PTHR45560">
    <property type="entry name" value="OS04G0163150 PROTEIN-RELATED"/>
    <property type="match status" value="1"/>
</dbReference>
<evidence type="ECO:0000313" key="3">
    <source>
        <dbReference type="Proteomes" id="UP001054889"/>
    </source>
</evidence>
<reference evidence="2" key="2">
    <citation type="submission" date="2021-12" db="EMBL/GenBank/DDBJ databases">
        <title>Resequencing data analysis of finger millet.</title>
        <authorList>
            <person name="Hatakeyama M."/>
            <person name="Aluri S."/>
            <person name="Balachadran M.T."/>
            <person name="Sivarajan S.R."/>
            <person name="Poveda L."/>
            <person name="Shimizu-Inatsugi R."/>
            <person name="Schlapbach R."/>
            <person name="Sreeman S.M."/>
            <person name="Shimizu K.K."/>
        </authorList>
    </citation>
    <scope>NUCLEOTIDE SEQUENCE</scope>
</reference>
<evidence type="ECO:0000259" key="1">
    <source>
        <dbReference type="Pfam" id="PF03478"/>
    </source>
</evidence>
<evidence type="ECO:0000313" key="2">
    <source>
        <dbReference type="EMBL" id="GJN12059.1"/>
    </source>
</evidence>